<organism evidence="3 4">
    <name type="scientific">Oikopleura dioica</name>
    <name type="common">Tunicate</name>
    <dbReference type="NCBI Taxonomy" id="34765"/>
    <lineage>
        <taxon>Eukaryota</taxon>
        <taxon>Metazoa</taxon>
        <taxon>Chordata</taxon>
        <taxon>Tunicata</taxon>
        <taxon>Appendicularia</taxon>
        <taxon>Copelata</taxon>
        <taxon>Oikopleuridae</taxon>
        <taxon>Oikopleura</taxon>
    </lineage>
</organism>
<sequence length="972" mass="110019">MERDKNHPVSRNASEAESVFTERSGTLSTRNAPRTRKSRNVSTQILSSIRRVSQQSIESIKRVARNGDFITIVSLVTAGQGNGFFTIPWVWANGSLVPCLLLAFLTIFAYSFIGITVFEMSERHVGLIPSLGKDELPDISFIIDYKYGRNDALTCWPAAFYVSSFMPLLMSILKDVENRKHTRRDIVISQILSQSLNIIVGLTFLLTFPGDKSEISQNFVENFRDSKVATILCFAIIKVFGYTYIGITIFSESEKCVGLIPTLEKDELPELSMIVDYKFGRNWGLVCLIFAFLQVFGALLASYINLSNSLYWFGLGCYEIAHENELQNISQNFSVEESFSSYWSLTGTIPLFLVVIIFIVNVKSSIFFSRIAAIFGLPSTIIISIILFWKASEWKEINQKIPPYPVISGDLTCFPAIFYTFSYMPLLMAVIKDNKNRGHTKKDIFISQILCQIFNVVIGLTFVWTFPGDRSKVSENFVEHIRDSKEATLVCFALMIFRFVGSYSLCFQVCRTFISGAVFKKVFPGYAYSIFLSVFVIGLSVLCAMFYNKPGTVLSIVGSICGLYFASLIGIFDLKQAEKYADSPCEAEKCVGKIPTIGKNEIPELSLIVEHKFGKTAGIVCVIVGSILVLFSICSIYLFICRSLYYFVLSSYTIHSAKNTRMVTIMEDDNSTFAAGISNDQFKVPETFHPSWDLNWTIPFYCILLIFLVNKKSSVFFTRLTTVFGLPSTIIISIILFWKASVWGKLGYFDLFDENEQSYYPLIKWTYTCFPAIFYNCTYMPNILSVLKDNKNRNHTRTDIVLSQILCQSTNLIIGLTFIATYPGDKSRVYQNFVEHFDFDKPEYLISCILIFFRGIAGFCLNFQTFRCILSSAIFRRSFPGYGWSVVMSIFALACSVLCGVYYNNPGKLLGIGGSITGVYYAFLVAWFDLNQYGSFLLAPWYVYLRSGALAIFSLVLLVFQLLVTFMPNQYQ</sequence>
<evidence type="ECO:0000313" key="3">
    <source>
        <dbReference type="EMBL" id="CAG5101943.1"/>
    </source>
</evidence>
<keyword evidence="2" id="KW-1133">Transmembrane helix</keyword>
<feature type="transmembrane region" description="Helical" evidence="2">
    <location>
        <begin position="69"/>
        <end position="89"/>
    </location>
</feature>
<feature type="transmembrane region" description="Helical" evidence="2">
    <location>
        <begin position="95"/>
        <end position="118"/>
    </location>
</feature>
<feature type="compositionally biased region" description="Polar residues" evidence="1">
    <location>
        <begin position="9"/>
        <end position="32"/>
    </location>
</feature>
<feature type="transmembrane region" description="Helical" evidence="2">
    <location>
        <begin position="882"/>
        <end position="903"/>
    </location>
</feature>
<feature type="transmembrane region" description="Helical" evidence="2">
    <location>
        <begin position="367"/>
        <end position="389"/>
    </location>
</feature>
<evidence type="ECO:0000256" key="1">
    <source>
        <dbReference type="SAM" id="MobiDB-lite"/>
    </source>
</evidence>
<evidence type="ECO:0000313" key="4">
    <source>
        <dbReference type="Proteomes" id="UP001158576"/>
    </source>
</evidence>
<feature type="transmembrane region" description="Helical" evidence="2">
    <location>
        <begin position="186"/>
        <end position="208"/>
    </location>
</feature>
<feature type="transmembrane region" description="Helical" evidence="2">
    <location>
        <begin position="553"/>
        <end position="572"/>
    </location>
</feature>
<feature type="transmembrane region" description="Helical" evidence="2">
    <location>
        <begin position="443"/>
        <end position="467"/>
    </location>
</feature>
<feature type="transmembrane region" description="Helical" evidence="2">
    <location>
        <begin position="487"/>
        <end position="514"/>
    </location>
</feature>
<feature type="region of interest" description="Disordered" evidence="1">
    <location>
        <begin position="1"/>
        <end position="38"/>
    </location>
</feature>
<gene>
    <name evidence="3" type="ORF">OKIOD_LOCUS8836</name>
</gene>
<dbReference type="PANTHER" id="PTHR22950">
    <property type="entry name" value="AMINO ACID TRANSPORTER"/>
    <property type="match status" value="1"/>
</dbReference>
<feature type="transmembrane region" description="Helical" evidence="2">
    <location>
        <begin position="617"/>
        <end position="640"/>
    </location>
</feature>
<keyword evidence="2" id="KW-0812">Transmembrane</keyword>
<dbReference type="EMBL" id="OU015566">
    <property type="protein sequence ID" value="CAG5101943.1"/>
    <property type="molecule type" value="Genomic_DNA"/>
</dbReference>
<evidence type="ECO:0000256" key="2">
    <source>
        <dbReference type="SAM" id="Phobius"/>
    </source>
</evidence>
<dbReference type="Proteomes" id="UP001158576">
    <property type="component" value="Chromosome 1"/>
</dbReference>
<feature type="transmembrane region" description="Helical" evidence="2">
    <location>
        <begin position="342"/>
        <end position="360"/>
    </location>
</feature>
<name>A0ABN7SMJ3_OIKDI</name>
<feature type="transmembrane region" description="Helical" evidence="2">
    <location>
        <begin position="800"/>
        <end position="824"/>
    </location>
</feature>
<feature type="transmembrane region" description="Helical" evidence="2">
    <location>
        <begin position="716"/>
        <end position="738"/>
    </location>
</feature>
<keyword evidence="2" id="KW-0472">Membrane</keyword>
<feature type="transmembrane region" description="Helical" evidence="2">
    <location>
        <begin position="283"/>
        <end position="304"/>
    </location>
</feature>
<feature type="transmembrane region" description="Helical" evidence="2">
    <location>
        <begin position="844"/>
        <end position="870"/>
    </location>
</feature>
<feature type="transmembrane region" description="Helical" evidence="2">
    <location>
        <begin position="692"/>
        <end position="709"/>
    </location>
</feature>
<feature type="transmembrane region" description="Helical" evidence="2">
    <location>
        <begin position="228"/>
        <end position="250"/>
    </location>
</feature>
<proteinExistence type="predicted"/>
<keyword evidence="4" id="KW-1185">Reference proteome</keyword>
<feature type="transmembrane region" description="Helical" evidence="2">
    <location>
        <begin position="942"/>
        <end position="964"/>
    </location>
</feature>
<protein>
    <submittedName>
        <fullName evidence="3">Oidioi.mRNA.OKI2018_I69.chr1.g71.t1.cds</fullName>
    </submittedName>
</protein>
<feature type="transmembrane region" description="Helical" evidence="2">
    <location>
        <begin position="409"/>
        <end position="431"/>
    </location>
</feature>
<feature type="transmembrane region" description="Helical" evidence="2">
    <location>
        <begin position="909"/>
        <end position="930"/>
    </location>
</feature>
<feature type="transmembrane region" description="Helical" evidence="2">
    <location>
        <begin position="758"/>
        <end position="779"/>
    </location>
</feature>
<reference evidence="3 4" key="1">
    <citation type="submission" date="2021-04" db="EMBL/GenBank/DDBJ databases">
        <authorList>
            <person name="Bliznina A."/>
        </authorList>
    </citation>
    <scope>NUCLEOTIDE SEQUENCE [LARGE SCALE GENOMIC DNA]</scope>
</reference>
<feature type="transmembrane region" description="Helical" evidence="2">
    <location>
        <begin position="526"/>
        <end position="547"/>
    </location>
</feature>
<accession>A0ABN7SMJ3</accession>